<dbReference type="InterPro" id="IPR023198">
    <property type="entry name" value="PGP-like_dom2"/>
</dbReference>
<dbReference type="InterPro" id="IPR036412">
    <property type="entry name" value="HAD-like_sf"/>
</dbReference>
<dbReference type="PATRIC" id="fig|742734.4.peg.4699"/>
<evidence type="ECO:0008006" key="3">
    <source>
        <dbReference type="Google" id="ProtNLM"/>
    </source>
</evidence>
<dbReference type="SFLD" id="SFLDS00003">
    <property type="entry name" value="Haloacid_Dehalogenase"/>
    <property type="match status" value="1"/>
</dbReference>
<sequence length="217" mass="24491">MNYPHIVFDIDNTLIDTTAAVLHSLQKAIREVTGEHWEISRLTPVLGIPGLNAFEMLGIRSPEQIFKIYPLWEQYMYSYQHTAYLYEGILPLLEYLKSQGHVLGIITSKTMEQYKNSFIPFGIGGMFRTVITADDTKQHKPHPAPMNTYMWLEDTDASQVLYVGDSVYDMDCARAAGVDSALALWGCCHPNGIVSTYRFASPESMTGWFRQGCPAPL</sequence>
<comment type="caution">
    <text evidence="1">The sequence shown here is derived from an EMBL/GenBank/DDBJ whole genome shotgun (WGS) entry which is preliminary data.</text>
</comment>
<dbReference type="GO" id="GO:0005829">
    <property type="term" value="C:cytosol"/>
    <property type="evidence" value="ECO:0007669"/>
    <property type="project" value="TreeGrafter"/>
</dbReference>
<evidence type="ECO:0000313" key="2">
    <source>
        <dbReference type="Proteomes" id="UP000037392"/>
    </source>
</evidence>
<dbReference type="PANTHER" id="PTHR43434">
    <property type="entry name" value="PHOSPHOGLYCOLATE PHOSPHATASE"/>
    <property type="match status" value="1"/>
</dbReference>
<dbReference type="EMBL" id="ADLK01000031">
    <property type="protein sequence ID" value="KMW16331.1"/>
    <property type="molecule type" value="Genomic_DNA"/>
</dbReference>
<accession>A0A0J9BVY6</accession>
<dbReference type="SUPFAM" id="SSF56784">
    <property type="entry name" value="HAD-like"/>
    <property type="match status" value="1"/>
</dbReference>
<dbReference type="InterPro" id="IPR050155">
    <property type="entry name" value="HAD-like_hydrolase_sf"/>
</dbReference>
<dbReference type="OrthoDB" id="9807630at2"/>
<dbReference type="PANTHER" id="PTHR43434:SF26">
    <property type="entry name" value="PYROPHOSPHATASE PPAX"/>
    <property type="match status" value="1"/>
</dbReference>
<dbReference type="NCBIfam" id="TIGR01549">
    <property type="entry name" value="HAD-SF-IA-v1"/>
    <property type="match status" value="1"/>
</dbReference>
<dbReference type="AlphaFoldDB" id="A0A0J9BVY6"/>
<dbReference type="Gene3D" id="1.10.150.240">
    <property type="entry name" value="Putative phosphatase, domain 2"/>
    <property type="match status" value="1"/>
</dbReference>
<evidence type="ECO:0000313" key="1">
    <source>
        <dbReference type="EMBL" id="KMW16331.1"/>
    </source>
</evidence>
<proteinExistence type="predicted"/>
<reference evidence="1 2" key="1">
    <citation type="submission" date="2011-04" db="EMBL/GenBank/DDBJ databases">
        <title>The Genome Sequence of Clostridium citroniae WAL-19142.</title>
        <authorList>
            <consortium name="The Broad Institute Genome Sequencing Platform"/>
            <person name="Earl A."/>
            <person name="Ward D."/>
            <person name="Feldgarden M."/>
            <person name="Gevers D."/>
            <person name="Warren Y.A."/>
            <person name="Tyrrell K.L."/>
            <person name="Citron D.M."/>
            <person name="Goldstein E.J."/>
            <person name="Daigneault M."/>
            <person name="Allen-Vercoe E."/>
            <person name="Young S.K."/>
            <person name="Zeng Q."/>
            <person name="Gargeya S."/>
            <person name="Fitzgerald M."/>
            <person name="Haas B."/>
            <person name="Abouelleil A."/>
            <person name="Alvarado L."/>
            <person name="Arachchi H.M."/>
            <person name="Berlin A."/>
            <person name="Brown A."/>
            <person name="Chapman S.B."/>
            <person name="Chen Z."/>
            <person name="Dunbar C."/>
            <person name="Freedman E."/>
            <person name="Gearin G."/>
            <person name="Gellesch M."/>
            <person name="Goldberg J."/>
            <person name="Griggs A."/>
            <person name="Gujja S."/>
            <person name="Heilman E.R."/>
            <person name="Heiman D."/>
            <person name="Howarth C."/>
            <person name="Larson L."/>
            <person name="Lui A."/>
            <person name="MacDonald P.J."/>
            <person name="Mehta T."/>
            <person name="Montmayeur A."/>
            <person name="Murphy C."/>
            <person name="Neiman D."/>
            <person name="Pearson M."/>
            <person name="Priest M."/>
            <person name="Roberts A."/>
            <person name="Saif S."/>
            <person name="Shea T."/>
            <person name="Shenoy N."/>
            <person name="Sisk P."/>
            <person name="Stolte C."/>
            <person name="Sykes S."/>
            <person name="White J."/>
            <person name="Yandava C."/>
            <person name="Wortman J."/>
            <person name="Nusbaum C."/>
            <person name="Birren B."/>
        </authorList>
    </citation>
    <scope>NUCLEOTIDE SEQUENCE [LARGE SCALE GENOMIC DNA]</scope>
    <source>
        <strain evidence="1 2">WAL-19142</strain>
    </source>
</reference>
<protein>
    <recommendedName>
        <fullName evidence="3">HAD-superfamily hydrolase</fullName>
    </recommendedName>
</protein>
<dbReference type="InterPro" id="IPR023214">
    <property type="entry name" value="HAD_sf"/>
</dbReference>
<name>A0A0J9BVY6_9FIRM</name>
<organism evidence="1 2">
    <name type="scientific">[Clostridium] citroniae WAL-19142</name>
    <dbReference type="NCBI Taxonomy" id="742734"/>
    <lineage>
        <taxon>Bacteria</taxon>
        <taxon>Bacillati</taxon>
        <taxon>Bacillota</taxon>
        <taxon>Clostridia</taxon>
        <taxon>Lachnospirales</taxon>
        <taxon>Lachnospiraceae</taxon>
        <taxon>Enterocloster</taxon>
    </lineage>
</organism>
<dbReference type="GO" id="GO:0006281">
    <property type="term" value="P:DNA repair"/>
    <property type="evidence" value="ECO:0007669"/>
    <property type="project" value="TreeGrafter"/>
</dbReference>
<dbReference type="Proteomes" id="UP000037392">
    <property type="component" value="Unassembled WGS sequence"/>
</dbReference>
<dbReference type="InterPro" id="IPR006439">
    <property type="entry name" value="HAD-SF_hydro_IA"/>
</dbReference>
<dbReference type="Gene3D" id="3.40.50.1000">
    <property type="entry name" value="HAD superfamily/HAD-like"/>
    <property type="match status" value="1"/>
</dbReference>
<dbReference type="SFLD" id="SFLDG01129">
    <property type="entry name" value="C1.5:_HAD__Beta-PGM__Phosphata"/>
    <property type="match status" value="1"/>
</dbReference>
<dbReference type="GO" id="GO:0008967">
    <property type="term" value="F:phosphoglycolate phosphatase activity"/>
    <property type="evidence" value="ECO:0007669"/>
    <property type="project" value="TreeGrafter"/>
</dbReference>
<gene>
    <name evidence="1" type="ORF">HMPREF9470_04385</name>
</gene>
<dbReference type="RefSeq" id="WP_048930708.1">
    <property type="nucleotide sequence ID" value="NZ_KQ235882.1"/>
</dbReference>
<dbReference type="GeneID" id="93165967"/>
<dbReference type="InterPro" id="IPR041492">
    <property type="entry name" value="HAD_2"/>
</dbReference>
<dbReference type="Pfam" id="PF13419">
    <property type="entry name" value="HAD_2"/>
    <property type="match status" value="1"/>
</dbReference>